<comment type="caution">
    <text evidence="1">The sequence shown here is derived from an EMBL/GenBank/DDBJ whole genome shotgun (WGS) entry which is preliminary data.</text>
</comment>
<accession>T1ALE5</accession>
<gene>
    <name evidence="1" type="ORF">B2A_10130</name>
</gene>
<proteinExistence type="predicted"/>
<evidence type="ECO:0000313" key="1">
    <source>
        <dbReference type="EMBL" id="EQD42885.1"/>
    </source>
</evidence>
<dbReference type="GO" id="GO:0006783">
    <property type="term" value="P:heme biosynthetic process"/>
    <property type="evidence" value="ECO:0007669"/>
    <property type="project" value="InterPro"/>
</dbReference>
<dbReference type="AlphaFoldDB" id="T1ALE5"/>
<dbReference type="PANTHER" id="PTHR11108">
    <property type="entry name" value="FERROCHELATASE"/>
    <property type="match status" value="1"/>
</dbReference>
<feature type="non-terminal residue" evidence="1">
    <location>
        <position position="77"/>
    </location>
</feature>
<dbReference type="InterPro" id="IPR001015">
    <property type="entry name" value="Ferrochelatase"/>
</dbReference>
<dbReference type="SUPFAM" id="SSF53800">
    <property type="entry name" value="Chelatase"/>
    <property type="match status" value="1"/>
</dbReference>
<reference evidence="1" key="2">
    <citation type="journal article" date="2014" name="ISME J.">
        <title>Microbial stratification in low pH oxic and suboxic macroscopic growths along an acid mine drainage.</title>
        <authorList>
            <person name="Mendez-Garcia C."/>
            <person name="Mesa V."/>
            <person name="Sprenger R.R."/>
            <person name="Richter M."/>
            <person name="Diez M.S."/>
            <person name="Solano J."/>
            <person name="Bargiela R."/>
            <person name="Golyshina O.V."/>
            <person name="Manteca A."/>
            <person name="Ramos J.L."/>
            <person name="Gallego J.R."/>
            <person name="Llorente I."/>
            <person name="Martins Dos Santos V.A."/>
            <person name="Jensen O.N."/>
            <person name="Pelaez A.I."/>
            <person name="Sanchez J."/>
            <person name="Ferrer M."/>
        </authorList>
    </citation>
    <scope>NUCLEOTIDE SEQUENCE</scope>
</reference>
<protein>
    <submittedName>
        <fullName evidence="1">Ferrochelatase</fullName>
    </submittedName>
</protein>
<reference evidence="1" key="1">
    <citation type="submission" date="2013-08" db="EMBL/GenBank/DDBJ databases">
        <authorList>
            <person name="Mendez C."/>
            <person name="Richter M."/>
            <person name="Ferrer M."/>
            <person name="Sanchez J."/>
        </authorList>
    </citation>
    <scope>NUCLEOTIDE SEQUENCE</scope>
</reference>
<dbReference type="GO" id="GO:0004325">
    <property type="term" value="F:ferrochelatase activity"/>
    <property type="evidence" value="ECO:0007669"/>
    <property type="project" value="InterPro"/>
</dbReference>
<dbReference type="EMBL" id="AUZZ01007310">
    <property type="protein sequence ID" value="EQD42885.1"/>
    <property type="molecule type" value="Genomic_DNA"/>
</dbReference>
<sequence length="77" mass="8962">MRYHSSPDYHRDSAERIGILLVNSGTPDSPRPRDVRRFLARMLGDPRVVELPRILWLPILYGLILPLRPSKVAPKYR</sequence>
<dbReference type="Pfam" id="PF00762">
    <property type="entry name" value="Ferrochelatase"/>
    <property type="match status" value="1"/>
</dbReference>
<organism evidence="1">
    <name type="scientific">mine drainage metagenome</name>
    <dbReference type="NCBI Taxonomy" id="410659"/>
    <lineage>
        <taxon>unclassified sequences</taxon>
        <taxon>metagenomes</taxon>
        <taxon>ecological metagenomes</taxon>
    </lineage>
</organism>
<dbReference type="Gene3D" id="3.40.50.1400">
    <property type="match status" value="1"/>
</dbReference>
<dbReference type="PANTHER" id="PTHR11108:SF1">
    <property type="entry name" value="FERROCHELATASE, MITOCHONDRIAL"/>
    <property type="match status" value="1"/>
</dbReference>
<name>T1ALE5_9ZZZZ</name>